<keyword evidence="1 2" id="KW-0663">Pyridoxal phosphate</keyword>
<accession>S3W6W6</accession>
<comment type="similarity">
    <text evidence="3">Belongs to the pyridoxal phosphate-binding protein YggS/PROSC family.</text>
</comment>
<dbReference type="InterPro" id="IPR029066">
    <property type="entry name" value="PLP-binding_barrel"/>
</dbReference>
<dbReference type="STRING" id="1193011.LEP1GSC058_0826"/>
<comment type="caution">
    <text evidence="5">The sequence shown here is derived from an EMBL/GenBank/DDBJ whole genome shotgun (WGS) entry which is preliminary data.</text>
</comment>
<feature type="domain" description="Alanine racemase N-terminal" evidence="4">
    <location>
        <begin position="20"/>
        <end position="220"/>
    </location>
</feature>
<comment type="cofactor">
    <cofactor evidence="2">
        <name>pyridoxal 5'-phosphate</name>
        <dbReference type="ChEBI" id="CHEBI:597326"/>
    </cofactor>
</comment>
<feature type="modified residue" description="N6-(pyridoxal phosphate)lysine" evidence="2">
    <location>
        <position position="30"/>
    </location>
</feature>
<sequence>MGVLEQYSSLRSEIESIRPENPATIIAVSKFQPKEKVAQAISGGCLHFGENRVQEGWDKFADFGKAGVDFILHHIGPLQSGTLRKYAGLYSYAHGVGSTGALEELRKRLERDRWKMGIFLQVNLTEETSKSGFSRPQLLEFLRNHSSFSSEFCRIEGLMTMGPSSGDEEITRNVFHELGRIRQDYFPEAKLSMGMSGDYRIAVSEGSDYVRIGSAIFGERT</sequence>
<dbReference type="Proteomes" id="UP000014540">
    <property type="component" value="Unassembled WGS sequence"/>
</dbReference>
<dbReference type="NCBIfam" id="TIGR00044">
    <property type="entry name" value="YggS family pyridoxal phosphate-dependent enzyme"/>
    <property type="match status" value="1"/>
</dbReference>
<gene>
    <name evidence="5" type="ORF">LEP1GSC058_0826</name>
</gene>
<dbReference type="FunFam" id="3.20.20.10:FF:000018">
    <property type="entry name" value="Pyridoxal phosphate homeostasis protein"/>
    <property type="match status" value="1"/>
</dbReference>
<dbReference type="PANTHER" id="PTHR10146:SF14">
    <property type="entry name" value="PYRIDOXAL PHOSPHATE HOMEOSTASIS PROTEIN"/>
    <property type="match status" value="1"/>
</dbReference>
<evidence type="ECO:0000256" key="3">
    <source>
        <dbReference type="RuleBase" id="RU004514"/>
    </source>
</evidence>
<name>S3W6W6_9LEPT</name>
<dbReference type="EMBL" id="AKWZ02000002">
    <property type="protein sequence ID" value="EPG75892.1"/>
    <property type="molecule type" value="Genomic_DNA"/>
</dbReference>
<evidence type="ECO:0000313" key="5">
    <source>
        <dbReference type="EMBL" id="EPG75892.1"/>
    </source>
</evidence>
<dbReference type="InterPro" id="IPR011078">
    <property type="entry name" value="PyrdxlP_homeostasis"/>
</dbReference>
<evidence type="ECO:0000256" key="2">
    <source>
        <dbReference type="PIRSR" id="PIRSR004848-1"/>
    </source>
</evidence>
<dbReference type="GO" id="GO:0030170">
    <property type="term" value="F:pyridoxal phosphate binding"/>
    <property type="evidence" value="ECO:0007669"/>
    <property type="project" value="InterPro"/>
</dbReference>
<dbReference type="Gene3D" id="3.20.20.10">
    <property type="entry name" value="Alanine racemase"/>
    <property type="match status" value="1"/>
</dbReference>
<proteinExistence type="inferred from homology"/>
<dbReference type="OrthoDB" id="9804072at2"/>
<dbReference type="AlphaFoldDB" id="S3W6W6"/>
<evidence type="ECO:0000256" key="1">
    <source>
        <dbReference type="ARBA" id="ARBA00022898"/>
    </source>
</evidence>
<dbReference type="Pfam" id="PF01168">
    <property type="entry name" value="Ala_racemase_N"/>
    <property type="match status" value="1"/>
</dbReference>
<organism evidence="5 6">
    <name type="scientific">Leptospira fainei serovar Hurstbridge str. BUT 6</name>
    <dbReference type="NCBI Taxonomy" id="1193011"/>
    <lineage>
        <taxon>Bacteria</taxon>
        <taxon>Pseudomonadati</taxon>
        <taxon>Spirochaetota</taxon>
        <taxon>Spirochaetia</taxon>
        <taxon>Leptospirales</taxon>
        <taxon>Leptospiraceae</taxon>
        <taxon>Leptospira</taxon>
    </lineage>
</organism>
<dbReference type="PIRSF" id="PIRSF004848">
    <property type="entry name" value="YBL036c_PLPDEIII"/>
    <property type="match status" value="1"/>
</dbReference>
<dbReference type="CDD" id="cd00635">
    <property type="entry name" value="PLPDE_III_YBL036c_like"/>
    <property type="match status" value="1"/>
</dbReference>
<keyword evidence="6" id="KW-1185">Reference proteome</keyword>
<dbReference type="RefSeq" id="WP_016548008.1">
    <property type="nucleotide sequence ID" value="NZ_AKWZ02000002.1"/>
</dbReference>
<dbReference type="SUPFAM" id="SSF51419">
    <property type="entry name" value="PLP-binding barrel"/>
    <property type="match status" value="1"/>
</dbReference>
<protein>
    <submittedName>
        <fullName evidence="5">Pyridoxal phosphate enzyme, YggS family</fullName>
    </submittedName>
</protein>
<dbReference type="InterPro" id="IPR001608">
    <property type="entry name" value="Ala_racemase_N"/>
</dbReference>
<reference evidence="5" key="1">
    <citation type="submission" date="2013-04" db="EMBL/GenBank/DDBJ databases">
        <authorList>
            <person name="Harkins D.M."/>
            <person name="Durkin A.S."/>
            <person name="Selengut J.D."/>
            <person name="Sanka R."/>
            <person name="DePew J."/>
            <person name="Purushe J."/>
            <person name="Ahmed A."/>
            <person name="van der Linden H."/>
            <person name="Goris M.G.A."/>
            <person name="Hartskeerl R.A."/>
            <person name="Vinetz J.M."/>
            <person name="Sutton G.G."/>
            <person name="Nelson W.C."/>
            <person name="Fouts D.E."/>
        </authorList>
    </citation>
    <scope>NUCLEOTIDE SEQUENCE [LARGE SCALE GENOMIC DNA]</scope>
    <source>
        <strain evidence="5">BUT 6</strain>
    </source>
</reference>
<dbReference type="PANTHER" id="PTHR10146">
    <property type="entry name" value="PROLINE SYNTHETASE CO-TRANSCRIBED BACTERIAL HOMOLOG PROTEIN"/>
    <property type="match status" value="1"/>
</dbReference>
<evidence type="ECO:0000313" key="6">
    <source>
        <dbReference type="Proteomes" id="UP000014540"/>
    </source>
</evidence>
<evidence type="ECO:0000259" key="4">
    <source>
        <dbReference type="Pfam" id="PF01168"/>
    </source>
</evidence>